<comment type="subcellular location">
    <subcellularLocation>
        <location evidence="1">Membrane</location>
        <topology evidence="1">Single-pass membrane protein</topology>
    </subcellularLocation>
</comment>
<evidence type="ECO:0000256" key="7">
    <source>
        <dbReference type="ARBA" id="ARBA00022737"/>
    </source>
</evidence>
<dbReference type="FunCoup" id="H3DNJ0">
    <property type="interactions" value="859"/>
</dbReference>
<sequence>SRASPAKPCDKPCLSGKCINGSCVCERGWVGDQCQHCQGRFKLTEPSGYLTDGPVNYKYKTKCTWLIESYPNAVLRLRFNHFATECSWDHMYIYDGDSIYAPLVAVFSGLIVPETRGNETVPEVETTSYALLHFFSDAAYNLTGFEIFYSINSCPNNCSGHGKCTPGNSAASRVYCECDKYWKGEACDIPYCRNNCGSPDHGYCDLTGEKLCVCNDSWQGPDCSLTVPSTESFWILPSVKPFGTSLARASHKAVVQEKVMWVVGGYTFNYSAFQMVLNYNLESGVWNTVPINSGLMPRYGHSLAAYQDEMFMFGGQVEGGGGNVSDELWVFNVPSRTWQRRNPVVAQPAHTQMFAVEGHSAHCIQLEGGDAVMLVIFGYSPIYSYINTIQQYNLKSNTWSVLETEGAVPQGGYGHTSTYDAGSGSVFIHGGYRALLANKFGLVDDLYRYDVNSRTWFILKESGFPRYLHSAVLLSGTLLIFGGNTHNDTSLSNGAKCFSADFLAYDIACDEWRLLPKPDLHRDVNRFGHSAVVSNGSMYVFGGFSGMLLNDVLVYRPPSCQAFGTEESCVQAGPGVRCIWSRSRCFSSEPSIANETLTLQSFSPTKPLHEPSYPFSDCPSCTPNTNRSQSSHNNKSISPSSNCTSVTFSVKNFTECPVRNEQVCTKFANCKSCLLNLNCQWDLNQSECHALPAQQCSEGWSQVGEACLRINSSRESYDNAQHYCKNLNGNIASLTTPKQVDFVLEELKKLQQQDKASSLSSQRLSPWVGLRKINVSYWGWEDMTPFTNSSLRWLPGEPSDSGFCAYLEEPQVSGLRANPCTATAHGLICEKATGNPSPSPRATCRKPCTLHIGCNNCTHQALECMWCTSTQRCVDSSAYVISFPYGQCLEWQTGDCFSQNCSGLRTCSQCLEHPMCGWCGDPSSTGRGVCMEGSYRGPMKRPARQGQSVQANLPQDASLELGNCPREKGFEWAFMQCPACQCNGHRTCVNSSVCEQCRNLTTGPNCQSCMRGYFGDPTNGGKCQACKCNGHANVCNVVNGKCYCTTKGIKGEQCQLCDSENRYLGNPLRGTCYYNLLIDYQFTFSLIQEDDNYYTAINFMASPEQNARMTIMSQVLSLCTLSLEISNTFTAGTISGEEVPIVSKTNIKEYRDSFSCEKFTFRSNPNITFYVYVSNFSWPIKIQIAFSQHNSIMDLVQFFVTFFSCFLSLLLVAAVVWKIKQTCWASRRREEEDRKMLREIEEAAAECMDLMQPMVDVERQEPDTIGAIKGAPKPVAMEPCSGGKAAVLTVLLRLPSGPSGLPPPGQSGLIVASALVDVSQQKPSDFKDKSQSLKSRKALPPAHQGTCV</sequence>
<evidence type="ECO:0000259" key="19">
    <source>
        <dbReference type="PROSITE" id="PS50027"/>
    </source>
</evidence>
<evidence type="ECO:0000256" key="8">
    <source>
        <dbReference type="ARBA" id="ARBA00022989"/>
    </source>
</evidence>
<evidence type="ECO:0000259" key="17">
    <source>
        <dbReference type="PROSITE" id="PS01180"/>
    </source>
</evidence>
<dbReference type="GO" id="GO:0005794">
    <property type="term" value="C:Golgi apparatus"/>
    <property type="evidence" value="ECO:0007669"/>
    <property type="project" value="TreeGrafter"/>
</dbReference>
<evidence type="ECO:0000256" key="4">
    <source>
        <dbReference type="ARBA" id="ARBA00022692"/>
    </source>
</evidence>
<dbReference type="Gene3D" id="2.10.25.10">
    <property type="entry name" value="Laminin"/>
    <property type="match status" value="2"/>
</dbReference>
<keyword evidence="12 14" id="KW-0424">Laminin EGF-like domain</keyword>
<organism evidence="21 22">
    <name type="scientific">Tetraodon nigroviridis</name>
    <name type="common">Spotted green pufferfish</name>
    <name type="synonym">Chelonodon nigroviridis</name>
    <dbReference type="NCBI Taxonomy" id="99883"/>
    <lineage>
        <taxon>Eukaryota</taxon>
        <taxon>Metazoa</taxon>
        <taxon>Chordata</taxon>
        <taxon>Craniata</taxon>
        <taxon>Vertebrata</taxon>
        <taxon>Euteleostomi</taxon>
        <taxon>Actinopterygii</taxon>
        <taxon>Neopterygii</taxon>
        <taxon>Teleostei</taxon>
        <taxon>Neoteleostei</taxon>
        <taxon>Acanthomorphata</taxon>
        <taxon>Eupercaria</taxon>
        <taxon>Tetraodontiformes</taxon>
        <taxon>Tetradontoidea</taxon>
        <taxon>Tetraodontidae</taxon>
        <taxon>Tetraodon</taxon>
    </lineage>
</organism>
<feature type="domain" description="C-type lectin" evidence="20">
    <location>
        <begin position="703"/>
        <end position="830"/>
    </location>
</feature>
<keyword evidence="7" id="KW-0677">Repeat</keyword>
<keyword evidence="10 13" id="KW-1015">Disulfide bond</keyword>
<dbReference type="InterPro" id="IPR035914">
    <property type="entry name" value="Sperma_CUB_dom_sf"/>
</dbReference>
<reference evidence="21" key="3">
    <citation type="submission" date="2025-09" db="UniProtKB">
        <authorList>
            <consortium name="Ensembl"/>
        </authorList>
    </citation>
    <scope>IDENTIFICATION</scope>
</reference>
<accession>H3DNJ0</accession>
<keyword evidence="22" id="KW-1185">Reference proteome</keyword>
<reference evidence="22" key="1">
    <citation type="journal article" date="2004" name="Nature">
        <title>Genome duplication in the teleost fish Tetraodon nigroviridis reveals the early vertebrate proto-karyotype.</title>
        <authorList>
            <person name="Jaillon O."/>
            <person name="Aury J.-M."/>
            <person name="Brunet F."/>
            <person name="Petit J.-L."/>
            <person name="Stange-Thomann N."/>
            <person name="Mauceli E."/>
            <person name="Bouneau L."/>
            <person name="Fischer C."/>
            <person name="Ozouf-Costaz C."/>
            <person name="Bernot A."/>
            <person name="Nicaud S."/>
            <person name="Jaffe D."/>
            <person name="Fisher S."/>
            <person name="Lutfalla G."/>
            <person name="Dossat C."/>
            <person name="Segurens B."/>
            <person name="Dasilva C."/>
            <person name="Salanoubat M."/>
            <person name="Levy M."/>
            <person name="Boudet N."/>
            <person name="Castellano S."/>
            <person name="Anthouard V."/>
            <person name="Jubin C."/>
            <person name="Castelli V."/>
            <person name="Katinka M."/>
            <person name="Vacherie B."/>
            <person name="Biemont C."/>
            <person name="Skalli Z."/>
            <person name="Cattolico L."/>
            <person name="Poulain J."/>
            <person name="De Berardinis V."/>
            <person name="Cruaud C."/>
            <person name="Duprat S."/>
            <person name="Brottier P."/>
            <person name="Coutanceau J.-P."/>
            <person name="Gouzy J."/>
            <person name="Parra G."/>
            <person name="Lardier G."/>
            <person name="Chapple C."/>
            <person name="McKernan K.J."/>
            <person name="McEwan P."/>
            <person name="Bosak S."/>
            <person name="Kellis M."/>
            <person name="Volff J.-N."/>
            <person name="Guigo R."/>
            <person name="Zody M.C."/>
            <person name="Mesirov J."/>
            <person name="Lindblad-Toh K."/>
            <person name="Birren B."/>
            <person name="Nusbaum C."/>
            <person name="Kahn D."/>
            <person name="Robinson-Rechavi M."/>
            <person name="Laudet V."/>
            <person name="Schachter V."/>
            <person name="Quetier F."/>
            <person name="Saurin W."/>
            <person name="Scarpelli C."/>
            <person name="Wincker P."/>
            <person name="Lander E.S."/>
            <person name="Weissenbach J."/>
            <person name="Roest Crollius H."/>
        </authorList>
    </citation>
    <scope>NUCLEOTIDE SEQUENCE [LARGE SCALE GENOMIC DNA]</scope>
</reference>
<dbReference type="FunFam" id="2.120.10.80:FF:000164">
    <property type="entry name" value="Attractin-like 1"/>
    <property type="match status" value="1"/>
</dbReference>
<name>H3DNJ0_TETNG</name>
<dbReference type="InterPro" id="IPR051568">
    <property type="entry name" value="LZTR1/Attractin"/>
</dbReference>
<dbReference type="PROSITE" id="PS01180">
    <property type="entry name" value="CUB"/>
    <property type="match status" value="1"/>
</dbReference>
<keyword evidence="5" id="KW-0732">Signal</keyword>
<evidence type="ECO:0000259" key="20">
    <source>
        <dbReference type="PROSITE" id="PS50041"/>
    </source>
</evidence>
<dbReference type="PROSITE" id="PS50027">
    <property type="entry name" value="EGF_LAM_2"/>
    <property type="match status" value="1"/>
</dbReference>
<dbReference type="Pfam" id="PF00431">
    <property type="entry name" value="CUB"/>
    <property type="match status" value="1"/>
</dbReference>
<evidence type="ECO:0000256" key="11">
    <source>
        <dbReference type="ARBA" id="ARBA00023180"/>
    </source>
</evidence>
<protein>
    <submittedName>
        <fullName evidence="21">Attractin like 1</fullName>
    </submittedName>
</protein>
<dbReference type="PANTHER" id="PTHR46376:SF2">
    <property type="entry name" value="DISTRACTED, ISOFORM B"/>
    <property type="match status" value="1"/>
</dbReference>
<dbReference type="SUPFAM" id="SSF117281">
    <property type="entry name" value="Kelch motif"/>
    <property type="match status" value="1"/>
</dbReference>
<dbReference type="Ensembl" id="ENSTNIT00000022325.1">
    <property type="protein sequence ID" value="ENSTNIP00000022089.1"/>
    <property type="gene ID" value="ENSTNIG00000018902.1"/>
</dbReference>
<dbReference type="SMART" id="SM00423">
    <property type="entry name" value="PSI"/>
    <property type="match status" value="4"/>
</dbReference>
<dbReference type="HOGENOM" id="CLU_003930_0_0_1"/>
<dbReference type="PROSITE" id="PS01248">
    <property type="entry name" value="EGF_LAM_1"/>
    <property type="match status" value="1"/>
</dbReference>
<evidence type="ECO:0000256" key="2">
    <source>
        <dbReference type="ARBA" id="ARBA00022441"/>
    </source>
</evidence>
<dbReference type="Gene3D" id="3.10.100.10">
    <property type="entry name" value="Mannose-Binding Protein A, subunit A"/>
    <property type="match status" value="1"/>
</dbReference>
<evidence type="ECO:0000256" key="16">
    <source>
        <dbReference type="SAM" id="Phobius"/>
    </source>
</evidence>
<dbReference type="Gene3D" id="2.60.120.290">
    <property type="entry name" value="Spermadhesin, CUB domain"/>
    <property type="match status" value="1"/>
</dbReference>
<feature type="region of interest" description="Disordered" evidence="15">
    <location>
        <begin position="1321"/>
        <end position="1348"/>
    </location>
</feature>
<dbReference type="InterPro" id="IPR056737">
    <property type="entry name" value="Beta-prop_ATRN-MKLN-like"/>
</dbReference>
<keyword evidence="3 13" id="KW-0245">EGF-like domain</keyword>
<dbReference type="Gene3D" id="2.120.10.80">
    <property type="entry name" value="Kelch-type beta propeller"/>
    <property type="match status" value="2"/>
</dbReference>
<evidence type="ECO:0000256" key="6">
    <source>
        <dbReference type="ARBA" id="ARBA00022734"/>
    </source>
</evidence>
<dbReference type="InterPro" id="IPR000742">
    <property type="entry name" value="EGF"/>
</dbReference>
<dbReference type="STRING" id="99883.ENSTNIP00000022089"/>
<dbReference type="InterPro" id="IPR000859">
    <property type="entry name" value="CUB_dom"/>
</dbReference>
<feature type="domain" description="CUB" evidence="17">
    <location>
        <begin position="37"/>
        <end position="152"/>
    </location>
</feature>
<dbReference type="SMART" id="SM00180">
    <property type="entry name" value="EGF_Lam"/>
    <property type="match status" value="2"/>
</dbReference>
<dbReference type="Pfam" id="PF24972">
    <property type="entry name" value="GBD_ATRN"/>
    <property type="match status" value="1"/>
</dbReference>
<dbReference type="Pfam" id="PF24981">
    <property type="entry name" value="Beta-prop_ATRN-LZTR1"/>
    <property type="match status" value="1"/>
</dbReference>
<dbReference type="FunFam" id="2.10.25.10:FF:000079">
    <property type="entry name" value="Attractin like 1"/>
    <property type="match status" value="1"/>
</dbReference>
<dbReference type="CDD" id="cd00055">
    <property type="entry name" value="EGF_Lam"/>
    <property type="match status" value="1"/>
</dbReference>
<evidence type="ECO:0000256" key="1">
    <source>
        <dbReference type="ARBA" id="ARBA00004167"/>
    </source>
</evidence>
<feature type="disulfide bond" evidence="14">
    <location>
        <begin position="1009"/>
        <end position="1023"/>
    </location>
</feature>
<dbReference type="GO" id="GO:0030246">
    <property type="term" value="F:carbohydrate binding"/>
    <property type="evidence" value="ECO:0007669"/>
    <property type="project" value="UniProtKB-KW"/>
</dbReference>
<keyword evidence="11" id="KW-0325">Glycoprotein</keyword>
<evidence type="ECO:0000313" key="22">
    <source>
        <dbReference type="Proteomes" id="UP000007303"/>
    </source>
</evidence>
<dbReference type="InterPro" id="IPR056732">
    <property type="entry name" value="GBD_ATRN"/>
</dbReference>
<evidence type="ECO:0000256" key="14">
    <source>
        <dbReference type="PROSITE-ProRule" id="PRU00460"/>
    </source>
</evidence>
<evidence type="ECO:0000256" key="10">
    <source>
        <dbReference type="ARBA" id="ARBA00023157"/>
    </source>
</evidence>
<dbReference type="Pfam" id="PF00059">
    <property type="entry name" value="Lectin_C"/>
    <property type="match status" value="1"/>
</dbReference>
<dbReference type="InterPro" id="IPR001304">
    <property type="entry name" value="C-type_lectin-like"/>
</dbReference>
<dbReference type="SMART" id="SM00181">
    <property type="entry name" value="EGF"/>
    <property type="match status" value="3"/>
</dbReference>
<dbReference type="InterPro" id="IPR056863">
    <property type="entry name" value="LMN_ATRN_NET-like_EGF"/>
</dbReference>
<dbReference type="CDD" id="cd00041">
    <property type="entry name" value="CUB"/>
    <property type="match status" value="1"/>
</dbReference>
<keyword evidence="2" id="KW-0880">Kelch repeat</keyword>
<feature type="transmembrane region" description="Helical" evidence="16">
    <location>
        <begin position="1195"/>
        <end position="1219"/>
    </location>
</feature>
<dbReference type="InterPro" id="IPR016187">
    <property type="entry name" value="CTDL_fold"/>
</dbReference>
<feature type="disulfide bond" evidence="13">
    <location>
        <begin position="178"/>
        <end position="187"/>
    </location>
</feature>
<keyword evidence="6" id="KW-0430">Lectin</keyword>
<keyword evidence="8 16" id="KW-1133">Transmembrane helix</keyword>
<dbReference type="InterPro" id="IPR002165">
    <property type="entry name" value="Plexin_repeat"/>
</dbReference>
<dbReference type="SUPFAM" id="SSF49854">
    <property type="entry name" value="Spermadhesin, CUB domain"/>
    <property type="match status" value="1"/>
</dbReference>
<feature type="domain" description="EGF-like" evidence="18">
    <location>
        <begin position="150"/>
        <end position="188"/>
    </location>
</feature>
<evidence type="ECO:0000256" key="12">
    <source>
        <dbReference type="ARBA" id="ARBA00023292"/>
    </source>
</evidence>
<dbReference type="Pfam" id="PF23106">
    <property type="entry name" value="EGF_Teneurin"/>
    <property type="match status" value="1"/>
</dbReference>
<dbReference type="InterPro" id="IPR015915">
    <property type="entry name" value="Kelch-typ_b-propeller"/>
</dbReference>
<dbReference type="SMART" id="SM00042">
    <property type="entry name" value="CUB"/>
    <property type="match status" value="1"/>
</dbReference>
<dbReference type="InParanoid" id="H3DNJ0"/>
<dbReference type="PROSITE" id="PS00022">
    <property type="entry name" value="EGF_1"/>
    <property type="match status" value="1"/>
</dbReference>
<evidence type="ECO:0000256" key="15">
    <source>
        <dbReference type="SAM" id="MobiDB-lite"/>
    </source>
</evidence>
<dbReference type="InterPro" id="IPR002049">
    <property type="entry name" value="LE_dom"/>
</dbReference>
<proteinExistence type="predicted"/>
<dbReference type="InterPro" id="IPR016201">
    <property type="entry name" value="PSI"/>
</dbReference>
<dbReference type="FunFam" id="2.10.25.10:FF:000860">
    <property type="entry name" value="Attractin"/>
    <property type="match status" value="1"/>
</dbReference>
<feature type="disulfide bond" evidence="14">
    <location>
        <begin position="997"/>
        <end position="1006"/>
    </location>
</feature>
<feature type="domain" description="Laminin EGF-like" evidence="19">
    <location>
        <begin position="980"/>
        <end position="1025"/>
    </location>
</feature>
<evidence type="ECO:0000256" key="5">
    <source>
        <dbReference type="ARBA" id="ARBA00022729"/>
    </source>
</evidence>
<dbReference type="OMA" id="CSMSVRN"/>
<keyword evidence="9 16" id="KW-0472">Membrane</keyword>
<reference evidence="21" key="2">
    <citation type="submission" date="2025-08" db="UniProtKB">
        <authorList>
            <consortium name="Ensembl"/>
        </authorList>
    </citation>
    <scope>IDENTIFICATION</scope>
</reference>
<dbReference type="FunFam" id="2.60.120.290:FF:000008">
    <property type="entry name" value="Attractin like 1"/>
    <property type="match status" value="1"/>
</dbReference>
<dbReference type="GeneTree" id="ENSGT00940000155790"/>
<comment type="caution">
    <text evidence="13">Lacks conserved residue(s) required for the propagation of feature annotation.</text>
</comment>
<evidence type="ECO:0000256" key="13">
    <source>
        <dbReference type="PROSITE-ProRule" id="PRU00076"/>
    </source>
</evidence>
<evidence type="ECO:0000256" key="3">
    <source>
        <dbReference type="ARBA" id="ARBA00022536"/>
    </source>
</evidence>
<dbReference type="SMART" id="SM00034">
    <property type="entry name" value="CLECT"/>
    <property type="match status" value="1"/>
</dbReference>
<dbReference type="SUPFAM" id="SSF56436">
    <property type="entry name" value="C-type lectin-like"/>
    <property type="match status" value="1"/>
</dbReference>
<feature type="disulfide bond" evidence="13">
    <location>
        <begin position="154"/>
        <end position="164"/>
    </location>
</feature>
<dbReference type="Pfam" id="PF24973">
    <property type="entry name" value="EGF_LMN_ATRN"/>
    <property type="match status" value="1"/>
</dbReference>
<evidence type="ECO:0000313" key="21">
    <source>
        <dbReference type="Ensembl" id="ENSTNIP00000022089.1"/>
    </source>
</evidence>
<dbReference type="Proteomes" id="UP000007303">
    <property type="component" value="Unassembled WGS sequence"/>
</dbReference>
<dbReference type="InterPro" id="IPR016186">
    <property type="entry name" value="C-type_lectin-like/link_sf"/>
</dbReference>
<keyword evidence="4 16" id="KW-0812">Transmembrane</keyword>
<evidence type="ECO:0000256" key="9">
    <source>
        <dbReference type="ARBA" id="ARBA00023136"/>
    </source>
</evidence>
<dbReference type="SUPFAM" id="SSF57196">
    <property type="entry name" value="EGF/Laminin"/>
    <property type="match status" value="1"/>
</dbReference>
<dbReference type="GO" id="GO:0016020">
    <property type="term" value="C:membrane"/>
    <property type="evidence" value="ECO:0007669"/>
    <property type="project" value="UniProtKB-SubCell"/>
</dbReference>
<evidence type="ECO:0000259" key="18">
    <source>
        <dbReference type="PROSITE" id="PS50026"/>
    </source>
</evidence>
<dbReference type="Pfam" id="PF01437">
    <property type="entry name" value="PSI"/>
    <property type="match status" value="1"/>
</dbReference>
<dbReference type="PANTHER" id="PTHR46376">
    <property type="entry name" value="LEUCINE-ZIPPER-LIKE TRANSCRIPTIONAL REGULATOR 1"/>
    <property type="match status" value="1"/>
</dbReference>
<dbReference type="PROSITE" id="PS50041">
    <property type="entry name" value="C_TYPE_LECTIN_2"/>
    <property type="match status" value="1"/>
</dbReference>
<dbReference type="PROSITE" id="PS50026">
    <property type="entry name" value="EGF_3"/>
    <property type="match status" value="1"/>
</dbReference>